<dbReference type="Pfam" id="PF13392">
    <property type="entry name" value="HNH_3"/>
    <property type="match status" value="1"/>
</dbReference>
<name>A0AB37B2K1_9BURK</name>
<dbReference type="EMBL" id="PVFR01000007">
    <property type="protein sequence ID" value="PRE55600.1"/>
    <property type="molecule type" value="Genomic_DNA"/>
</dbReference>
<evidence type="ECO:0000313" key="2">
    <source>
        <dbReference type="EMBL" id="PRE55600.1"/>
    </source>
</evidence>
<dbReference type="SUPFAM" id="SSF54060">
    <property type="entry name" value="His-Me finger endonucleases"/>
    <property type="match status" value="1"/>
</dbReference>
<dbReference type="Gene3D" id="3.90.75.20">
    <property type="match status" value="1"/>
</dbReference>
<organism evidence="2 3">
    <name type="scientific">Burkholderia multivorans</name>
    <dbReference type="NCBI Taxonomy" id="87883"/>
    <lineage>
        <taxon>Bacteria</taxon>
        <taxon>Pseudomonadati</taxon>
        <taxon>Pseudomonadota</taxon>
        <taxon>Betaproteobacteria</taxon>
        <taxon>Burkholderiales</taxon>
        <taxon>Burkholderiaceae</taxon>
        <taxon>Burkholderia</taxon>
        <taxon>Burkholderia cepacia complex</taxon>
    </lineage>
</organism>
<comment type="caution">
    <text evidence="2">The sequence shown here is derived from an EMBL/GenBank/DDBJ whole genome shotgun (WGS) entry which is preliminary data.</text>
</comment>
<dbReference type="InterPro" id="IPR003615">
    <property type="entry name" value="HNH_nuc"/>
</dbReference>
<dbReference type="GO" id="GO:0003700">
    <property type="term" value="F:DNA-binding transcription factor activity"/>
    <property type="evidence" value="ECO:0007669"/>
    <property type="project" value="InterPro"/>
</dbReference>
<dbReference type="AlphaFoldDB" id="A0AB37B2K1"/>
<gene>
    <name evidence="2" type="ORF">C6P99_01745</name>
</gene>
<evidence type="ECO:0000259" key="1">
    <source>
        <dbReference type="Pfam" id="PF13392"/>
    </source>
</evidence>
<reference evidence="2 3" key="1">
    <citation type="submission" date="2018-03" db="EMBL/GenBank/DDBJ databases">
        <authorList>
            <person name="Nguyen K."/>
            <person name="Fouts D."/>
            <person name="Sutton G."/>
        </authorList>
    </citation>
    <scope>NUCLEOTIDE SEQUENCE [LARGE SCALE GENOMIC DNA]</scope>
    <source>
        <strain evidence="2 3">AU14328</strain>
    </source>
</reference>
<evidence type="ECO:0000313" key="3">
    <source>
        <dbReference type="Proteomes" id="UP000237811"/>
    </source>
</evidence>
<dbReference type="Proteomes" id="UP000237811">
    <property type="component" value="Unassembled WGS sequence"/>
</dbReference>
<dbReference type="InterPro" id="IPR016177">
    <property type="entry name" value="DNA-bd_dom_sf"/>
</dbReference>
<proteinExistence type="predicted"/>
<dbReference type="GO" id="GO:0003677">
    <property type="term" value="F:DNA binding"/>
    <property type="evidence" value="ECO:0007669"/>
    <property type="project" value="InterPro"/>
</dbReference>
<protein>
    <submittedName>
        <fullName evidence="2">Fis family transcriptional regulator</fullName>
    </submittedName>
</protein>
<accession>A0AB37B2K1</accession>
<dbReference type="InterPro" id="IPR044925">
    <property type="entry name" value="His-Me_finger_sf"/>
</dbReference>
<sequence>MNSMLTYDRAVELFRYEQETGKLFWKKKPSNKSNRIKPGDEVGNLFRGTRGNHYMQCSVDKRKYVLHRIVWLLHHGVFPSGEIDHIDGNCLNNRIENLRDVSALDNCKNLPRRKDNTSGVTGVTWHRKAQKWMAQAQLDGKFIYLGLFSTIEEAAQARARASESLGFHANHGRTQGS</sequence>
<feature type="domain" description="HNH nuclease" evidence="1">
    <location>
        <begin position="65"/>
        <end position="106"/>
    </location>
</feature>
<dbReference type="RefSeq" id="WP_105775864.1">
    <property type="nucleotide sequence ID" value="NZ_PVFR01000007.1"/>
</dbReference>
<dbReference type="InterPro" id="IPR036955">
    <property type="entry name" value="AP2/ERF_dom_sf"/>
</dbReference>
<dbReference type="SUPFAM" id="SSF54171">
    <property type="entry name" value="DNA-binding domain"/>
    <property type="match status" value="1"/>
</dbReference>
<dbReference type="Gene3D" id="3.30.730.10">
    <property type="entry name" value="AP2/ERF domain"/>
    <property type="match status" value="1"/>
</dbReference>